<dbReference type="EMBL" id="UINC01206373">
    <property type="protein sequence ID" value="SVE27970.1"/>
    <property type="molecule type" value="Genomic_DNA"/>
</dbReference>
<dbReference type="SUPFAM" id="SSF53474">
    <property type="entry name" value="alpha/beta-Hydrolases"/>
    <property type="match status" value="1"/>
</dbReference>
<feature type="non-terminal residue" evidence="2">
    <location>
        <position position="242"/>
    </location>
</feature>
<dbReference type="PANTHER" id="PTHR11559">
    <property type="entry name" value="CARBOXYLESTERASE"/>
    <property type="match status" value="1"/>
</dbReference>
<evidence type="ECO:0000313" key="2">
    <source>
        <dbReference type="EMBL" id="SVE27970.1"/>
    </source>
</evidence>
<dbReference type="InterPro" id="IPR002018">
    <property type="entry name" value="CarbesteraseB"/>
</dbReference>
<protein>
    <recommendedName>
        <fullName evidence="1">Carboxylesterase type B domain-containing protein</fullName>
    </recommendedName>
</protein>
<dbReference type="AlphaFoldDB" id="A0A383C7F7"/>
<feature type="domain" description="Carboxylesterase type B" evidence="1">
    <location>
        <begin position="81"/>
        <end position="212"/>
    </location>
</feature>
<organism evidence="2">
    <name type="scientific">marine metagenome</name>
    <dbReference type="NCBI Taxonomy" id="408172"/>
    <lineage>
        <taxon>unclassified sequences</taxon>
        <taxon>metagenomes</taxon>
        <taxon>ecological metagenomes</taxon>
    </lineage>
</organism>
<gene>
    <name evidence="2" type="ORF">METZ01_LOCUS480824</name>
</gene>
<evidence type="ECO:0000259" key="1">
    <source>
        <dbReference type="Pfam" id="PF00135"/>
    </source>
</evidence>
<dbReference type="InterPro" id="IPR029058">
    <property type="entry name" value="AB_hydrolase_fold"/>
</dbReference>
<reference evidence="2" key="1">
    <citation type="submission" date="2018-05" db="EMBL/GenBank/DDBJ databases">
        <authorList>
            <person name="Lanie J.A."/>
            <person name="Ng W.-L."/>
            <person name="Kazmierczak K.M."/>
            <person name="Andrzejewski T.M."/>
            <person name="Davidsen T.M."/>
            <person name="Wayne K.J."/>
            <person name="Tettelin H."/>
            <person name="Glass J.I."/>
            <person name="Rusch D."/>
            <person name="Podicherti R."/>
            <person name="Tsui H.-C.T."/>
            <person name="Winkler M.E."/>
        </authorList>
    </citation>
    <scope>NUCLEOTIDE SEQUENCE</scope>
</reference>
<dbReference type="Gene3D" id="3.40.50.1820">
    <property type="entry name" value="alpha/beta hydrolase"/>
    <property type="match status" value="1"/>
</dbReference>
<sequence>RVFNDGHVVGRKGIHESFTNDQLRRVPIILGTNRYESKLFNMRNPKFVRWGEGEGALAKVFSWVGIDELPLEIMRPDFYNAVNQYSSDSWKERAADTPARQLVASGHKDTYVYRFDWDDLPVFQEVDFGVLAGAAHALEIIFLFPAAFDNYVIKNIVIKDSYDGAKKLSDQMMSYWAEFAYSGDPGKGRSNNLAQWKAWSESEKYIILDSEEDQGLVMVDSEVTVDSIFNELIKDERFTQDE</sequence>
<dbReference type="InterPro" id="IPR050309">
    <property type="entry name" value="Type-B_Carboxylest/Lipase"/>
</dbReference>
<proteinExistence type="predicted"/>
<dbReference type="Pfam" id="PF00135">
    <property type="entry name" value="COesterase"/>
    <property type="match status" value="1"/>
</dbReference>
<name>A0A383C7F7_9ZZZZ</name>
<feature type="non-terminal residue" evidence="2">
    <location>
        <position position="1"/>
    </location>
</feature>
<accession>A0A383C7F7</accession>